<evidence type="ECO:0000256" key="2">
    <source>
        <dbReference type="RuleBase" id="RU361183"/>
    </source>
</evidence>
<feature type="domain" description="Peptidase M12A" evidence="4">
    <location>
        <begin position="1"/>
        <end position="173"/>
    </location>
</feature>
<dbReference type="GeneTree" id="ENSGT00950000183111"/>
<organism evidence="5 6">
    <name type="scientific">Nothobranchius furzeri</name>
    <name type="common">Turquoise killifish</name>
    <dbReference type="NCBI Taxonomy" id="105023"/>
    <lineage>
        <taxon>Eukaryota</taxon>
        <taxon>Metazoa</taxon>
        <taxon>Chordata</taxon>
        <taxon>Craniata</taxon>
        <taxon>Vertebrata</taxon>
        <taxon>Euteleostomi</taxon>
        <taxon>Actinopterygii</taxon>
        <taxon>Neopterygii</taxon>
        <taxon>Teleostei</taxon>
        <taxon>Neoteleostei</taxon>
        <taxon>Acanthomorphata</taxon>
        <taxon>Ovalentaria</taxon>
        <taxon>Atherinomorphae</taxon>
        <taxon>Cyprinodontiformes</taxon>
        <taxon>Nothobranchiidae</taxon>
        <taxon>Nothobranchius</taxon>
    </lineage>
</organism>
<evidence type="ECO:0000259" key="4">
    <source>
        <dbReference type="PROSITE" id="PS51864"/>
    </source>
</evidence>
<evidence type="ECO:0000313" key="6">
    <source>
        <dbReference type="Proteomes" id="UP000694548"/>
    </source>
</evidence>
<dbReference type="Gene3D" id="2.60.120.200">
    <property type="match status" value="1"/>
</dbReference>
<feature type="active site" evidence="1">
    <location>
        <position position="82"/>
    </location>
</feature>
<dbReference type="CDD" id="cd06263">
    <property type="entry name" value="MAM"/>
    <property type="match status" value="1"/>
</dbReference>
<dbReference type="PRINTS" id="PR00480">
    <property type="entry name" value="ASTACIN"/>
</dbReference>
<keyword evidence="6" id="KW-1185">Reference proteome</keyword>
<dbReference type="SMART" id="SM00137">
    <property type="entry name" value="MAM"/>
    <property type="match status" value="1"/>
</dbReference>
<feature type="domain" description="MAM" evidence="3">
    <location>
        <begin position="182"/>
        <end position="350"/>
    </location>
</feature>
<dbReference type="AlphaFoldDB" id="A0A8C6KMH5"/>
<keyword evidence="1 2" id="KW-0479">Metal-binding</keyword>
<proteinExistence type="predicted"/>
<dbReference type="GO" id="GO:0006508">
    <property type="term" value="P:proteolysis"/>
    <property type="evidence" value="ECO:0007669"/>
    <property type="project" value="UniProtKB-KW"/>
</dbReference>
<dbReference type="GO" id="GO:0016020">
    <property type="term" value="C:membrane"/>
    <property type="evidence" value="ECO:0007669"/>
    <property type="project" value="InterPro"/>
</dbReference>
<name>A0A8C6KMH5_NOTFU</name>
<evidence type="ECO:0000313" key="5">
    <source>
        <dbReference type="Ensembl" id="ENSNFUP00015006929.1"/>
    </source>
</evidence>
<dbReference type="Gene3D" id="2.60.210.10">
    <property type="entry name" value="Apoptosis, Tumor Necrosis Factor Receptor Associated Protein 2, Chain A"/>
    <property type="match status" value="1"/>
</dbReference>
<dbReference type="PROSITE" id="PS51864">
    <property type="entry name" value="ASTACIN"/>
    <property type="match status" value="1"/>
</dbReference>
<dbReference type="GO" id="GO:0008270">
    <property type="term" value="F:zinc ion binding"/>
    <property type="evidence" value="ECO:0007669"/>
    <property type="project" value="UniProtKB-UniRule"/>
</dbReference>
<keyword evidence="1 2" id="KW-0645">Protease</keyword>
<dbReference type="Pfam" id="PF00629">
    <property type="entry name" value="MAM"/>
    <property type="match status" value="1"/>
</dbReference>
<dbReference type="PROSITE" id="PS50060">
    <property type="entry name" value="MAM_2"/>
    <property type="match status" value="1"/>
</dbReference>
<sequence length="511" mass="57552">TSPIPYVFGDGLDLNAKGVILKAFDSFRVKSCIDFVPELSEEYYISVQNLNGCFSDIGKEKANGQALSIGDGCGQQYLVEHEFLHALGFFHEQCRYDRDEYITIVYANILKVSSTFGTPYDYWSVLHYGKDAYSNGNGPTILTKDPKFQNVIGQTLGMSPLNALELNRFYNCSKSSQRLNYMYCGFINGSMCQMSQCSRSGNGWEMISQVQGGPSSDHTSLLNQETGYFMHASTSSGQKGDSKRLETQRMDLKRECNVQCLQFYYYSSGNESDSLNIWVREFQDAWDSTGAIRLMKQITGSRTSYWKLQHVSLNASKNFQVVFEVQKGPGSSEGGFSIDDVNLSEIECPHLSLQIDEFENIFSSDSKENIYSPRHYTEKGYAYRLAVGFNQTSVMLYVQLLSGAYDSTLEWPVLQNQVTFQMLDQSPNIQMQMSKKRSFMTDQSGTSWTNPGETGSLIMTPTEGEVHAGPLTGLNNFMSLEEMQFRDFLKGGSAVFTLSFQGRLNFYLSVK</sequence>
<dbReference type="Proteomes" id="UP000694548">
    <property type="component" value="Chromosome sgr05"/>
</dbReference>
<dbReference type="Pfam" id="PF01400">
    <property type="entry name" value="Astacin"/>
    <property type="match status" value="1"/>
</dbReference>
<comment type="cofactor">
    <cofactor evidence="1 2">
        <name>Zn(2+)</name>
        <dbReference type="ChEBI" id="CHEBI:29105"/>
    </cofactor>
    <text evidence="1 2">Binds 1 zinc ion per subunit.</text>
</comment>
<dbReference type="SUPFAM" id="SSF55486">
    <property type="entry name" value="Metalloproteases ('zincins'), catalytic domain"/>
    <property type="match status" value="1"/>
</dbReference>
<keyword evidence="1 2" id="KW-0862">Zinc</keyword>
<protein>
    <recommendedName>
        <fullName evidence="2">Metalloendopeptidase</fullName>
        <ecNumber evidence="2">3.4.24.-</ecNumber>
    </recommendedName>
</protein>
<dbReference type="SMART" id="SM00235">
    <property type="entry name" value="ZnMc"/>
    <property type="match status" value="1"/>
</dbReference>
<dbReference type="Ensembl" id="ENSNFUT00015007289.1">
    <property type="protein sequence ID" value="ENSNFUP00015006929.1"/>
    <property type="gene ID" value="ENSNFUG00015003428.1"/>
</dbReference>
<dbReference type="InterPro" id="IPR001506">
    <property type="entry name" value="Peptidase_M12A"/>
</dbReference>
<reference evidence="5" key="2">
    <citation type="submission" date="2025-08" db="UniProtKB">
        <authorList>
            <consortium name="Ensembl"/>
        </authorList>
    </citation>
    <scope>IDENTIFICATION</scope>
</reference>
<dbReference type="InterPro" id="IPR002083">
    <property type="entry name" value="MATH/TRAF_dom"/>
</dbReference>
<evidence type="ECO:0000259" key="3">
    <source>
        <dbReference type="PROSITE" id="PS50060"/>
    </source>
</evidence>
<keyword evidence="1 2" id="KW-0482">Metalloprotease</keyword>
<dbReference type="PANTHER" id="PTHR10127">
    <property type="entry name" value="DISCOIDIN, CUB, EGF, LAMININ , AND ZINC METALLOPROTEASE DOMAIN CONTAINING"/>
    <property type="match status" value="1"/>
</dbReference>
<dbReference type="GO" id="GO:0004222">
    <property type="term" value="F:metalloendopeptidase activity"/>
    <property type="evidence" value="ECO:0007669"/>
    <property type="project" value="UniProtKB-UniRule"/>
</dbReference>
<feature type="binding site" evidence="1">
    <location>
        <position position="85"/>
    </location>
    <ligand>
        <name>Zn(2+)</name>
        <dbReference type="ChEBI" id="CHEBI:29105"/>
        <note>catalytic</note>
    </ligand>
</feature>
<feature type="binding site" evidence="1">
    <location>
        <position position="91"/>
    </location>
    <ligand>
        <name>Zn(2+)</name>
        <dbReference type="ChEBI" id="CHEBI:29105"/>
        <note>catalytic</note>
    </ligand>
</feature>
<dbReference type="InterPro" id="IPR024079">
    <property type="entry name" value="MetalloPept_cat_dom_sf"/>
</dbReference>
<dbReference type="PANTHER" id="PTHR10127:SF903">
    <property type="entry name" value="MEPRIN A SUBUNIT"/>
    <property type="match status" value="1"/>
</dbReference>
<dbReference type="InterPro" id="IPR013320">
    <property type="entry name" value="ConA-like_dom_sf"/>
</dbReference>
<dbReference type="EC" id="3.4.24.-" evidence="2"/>
<dbReference type="SUPFAM" id="SSF49899">
    <property type="entry name" value="Concanavalin A-like lectins/glucanases"/>
    <property type="match status" value="1"/>
</dbReference>
<dbReference type="Pfam" id="PF22486">
    <property type="entry name" value="MATH_2"/>
    <property type="match status" value="1"/>
</dbReference>
<dbReference type="PRINTS" id="PR00020">
    <property type="entry name" value="MAMDOMAIN"/>
</dbReference>
<feature type="binding site" evidence="1">
    <location>
        <position position="81"/>
    </location>
    <ligand>
        <name>Zn(2+)</name>
        <dbReference type="ChEBI" id="CHEBI:29105"/>
        <note>catalytic</note>
    </ligand>
</feature>
<comment type="caution">
    <text evidence="1">Lacks conserved residue(s) required for the propagation of feature annotation.</text>
</comment>
<accession>A0A8C6KMH5</accession>
<reference evidence="5" key="1">
    <citation type="submission" date="2014-08" db="EMBL/GenBank/DDBJ databases">
        <authorList>
            <person name="Senf B."/>
            <person name="Petzold A."/>
            <person name="Downie B.R."/>
            <person name="Koch P."/>
            <person name="Platzer M."/>
        </authorList>
    </citation>
    <scope>NUCLEOTIDE SEQUENCE [LARGE SCALE GENOMIC DNA]</scope>
    <source>
        <strain evidence="5">GRZ</strain>
    </source>
</reference>
<keyword evidence="1 2" id="KW-0378">Hydrolase</keyword>
<dbReference type="InterPro" id="IPR000998">
    <property type="entry name" value="MAM_dom"/>
</dbReference>
<dbReference type="InterPro" id="IPR006026">
    <property type="entry name" value="Peptidase_Metallo"/>
</dbReference>
<reference evidence="5" key="3">
    <citation type="submission" date="2025-09" db="UniProtKB">
        <authorList>
            <consortium name="Ensembl"/>
        </authorList>
    </citation>
    <scope>IDENTIFICATION</scope>
</reference>
<evidence type="ECO:0000256" key="1">
    <source>
        <dbReference type="PROSITE-ProRule" id="PRU01211"/>
    </source>
</evidence>
<dbReference type="InterPro" id="IPR008974">
    <property type="entry name" value="TRAF-like"/>
</dbReference>
<dbReference type="SUPFAM" id="SSF49599">
    <property type="entry name" value="TRAF domain-like"/>
    <property type="match status" value="1"/>
</dbReference>
<dbReference type="Gene3D" id="3.40.390.10">
    <property type="entry name" value="Collagenase (Catalytic Domain)"/>
    <property type="match status" value="1"/>
</dbReference>